<dbReference type="Gene3D" id="3.40.109.10">
    <property type="entry name" value="NADH Oxidase"/>
    <property type="match status" value="1"/>
</dbReference>
<dbReference type="Proteomes" id="UP000628463">
    <property type="component" value="Unassembled WGS sequence"/>
</dbReference>
<dbReference type="SUPFAM" id="SSF55469">
    <property type="entry name" value="FMN-dependent nitroreductase-like"/>
    <property type="match status" value="1"/>
</dbReference>
<comment type="similarity">
    <text evidence="1">Belongs to the nitroreductase family.</text>
</comment>
<keyword evidence="5" id="KW-1185">Reference proteome</keyword>
<dbReference type="CDD" id="cd02062">
    <property type="entry name" value="Nitro_FMN_reductase"/>
    <property type="match status" value="1"/>
</dbReference>
<accession>A0ABR7FYB3</accession>
<dbReference type="EMBL" id="JACOPD010000002">
    <property type="protein sequence ID" value="MBC5680168.1"/>
    <property type="molecule type" value="Genomic_DNA"/>
</dbReference>
<protein>
    <submittedName>
        <fullName evidence="4">Nitroreductase family protein</fullName>
    </submittedName>
</protein>
<dbReference type="InterPro" id="IPR029479">
    <property type="entry name" value="Nitroreductase"/>
</dbReference>
<name>A0ABR7FYB3_9FIRM</name>
<dbReference type="InterPro" id="IPR023312">
    <property type="entry name" value="Put_nitroreductase_C_bac"/>
</dbReference>
<proteinExistence type="inferred from homology"/>
<dbReference type="Pfam" id="PF00881">
    <property type="entry name" value="Nitroreductase"/>
    <property type="match status" value="1"/>
</dbReference>
<gene>
    <name evidence="4" type="ORF">H8S01_04230</name>
</gene>
<organism evidence="4 5">
    <name type="scientific">Lachnospira hominis</name>
    <name type="common">ex Liu et al. 2021</name>
    <dbReference type="NCBI Taxonomy" id="2763051"/>
    <lineage>
        <taxon>Bacteria</taxon>
        <taxon>Bacillati</taxon>
        <taxon>Bacillota</taxon>
        <taxon>Clostridia</taxon>
        <taxon>Lachnospirales</taxon>
        <taxon>Lachnospiraceae</taxon>
        <taxon>Lachnospira</taxon>
    </lineage>
</organism>
<dbReference type="RefSeq" id="WP_186836289.1">
    <property type="nucleotide sequence ID" value="NZ_JACOPD010000002.1"/>
</dbReference>
<dbReference type="PANTHER" id="PTHR43673:SF10">
    <property type="entry name" value="NADH DEHYDROGENASE_NAD(P)H NITROREDUCTASE XCC3605-RELATED"/>
    <property type="match status" value="1"/>
</dbReference>
<evidence type="ECO:0000313" key="5">
    <source>
        <dbReference type="Proteomes" id="UP000628463"/>
    </source>
</evidence>
<feature type="domain" description="Nitroreductase" evidence="3">
    <location>
        <begin position="8"/>
        <end position="148"/>
    </location>
</feature>
<sequence length="186" mass="20828">MIKELAKKNRSYRRFYENKKITEDELKELVDTGRNTPSAANRQPVRYKLVCDEVMKEKVFECLGWAGYLKDWAGPVKGERPSAYIIMATDKNAKAECDEGIIGQTILLAAVEKGMGGCFLGNVNRAKLAGVIGLSDDMKIDYCIALGYPKEEVVLEDIPAGGDIKYYRDANQVHHVPKIKLDDLIL</sequence>
<comment type="caution">
    <text evidence="4">The sequence shown here is derived from an EMBL/GenBank/DDBJ whole genome shotgun (WGS) entry which is preliminary data.</text>
</comment>
<dbReference type="InterPro" id="IPR000415">
    <property type="entry name" value="Nitroreductase-like"/>
</dbReference>
<evidence type="ECO:0000256" key="2">
    <source>
        <dbReference type="ARBA" id="ARBA00023002"/>
    </source>
</evidence>
<evidence type="ECO:0000259" key="3">
    <source>
        <dbReference type="Pfam" id="PF00881"/>
    </source>
</evidence>
<evidence type="ECO:0000256" key="1">
    <source>
        <dbReference type="ARBA" id="ARBA00007118"/>
    </source>
</evidence>
<keyword evidence="2" id="KW-0560">Oxidoreductase</keyword>
<dbReference type="Gene3D" id="2.20.180.10">
    <property type="entry name" value="putative fmn-dependent nitroreductase like domains"/>
    <property type="match status" value="1"/>
</dbReference>
<evidence type="ECO:0000313" key="4">
    <source>
        <dbReference type="EMBL" id="MBC5680168.1"/>
    </source>
</evidence>
<dbReference type="PANTHER" id="PTHR43673">
    <property type="entry name" value="NAD(P)H NITROREDUCTASE YDGI-RELATED"/>
    <property type="match status" value="1"/>
</dbReference>
<reference evidence="4 5" key="1">
    <citation type="submission" date="2020-08" db="EMBL/GenBank/DDBJ databases">
        <title>Genome public.</title>
        <authorList>
            <person name="Liu C."/>
            <person name="Sun Q."/>
        </authorList>
    </citation>
    <scope>NUCLEOTIDE SEQUENCE [LARGE SCALE GENOMIC DNA]</scope>
    <source>
        <strain evidence="4 5">NSJ-43</strain>
    </source>
</reference>